<evidence type="ECO:0000313" key="1">
    <source>
        <dbReference type="EMBL" id="AXF55322.1"/>
    </source>
</evidence>
<sequence>MNGTLNATDVRKHWGQFNDDIVRDGPRFVKRNRDTWAALSTDHLKVAFEKFTFEAAFNVEKDGSFTVSLKDFDLIENGDTKDDAVDLLANELIEYAHDYQNNFQKYFNAPNRRHHFPYIMNVLVQEDSEGVKGLIQCPVGEK</sequence>
<dbReference type="InterPro" id="IPR035424">
    <property type="entry name" value="Antitoxin_RelB"/>
</dbReference>
<dbReference type="EMBL" id="CP031092">
    <property type="protein sequence ID" value="AXF55322.1"/>
    <property type="molecule type" value="Genomic_DNA"/>
</dbReference>
<protein>
    <submittedName>
        <fullName evidence="1">Uncharacterized protein</fullName>
    </submittedName>
</protein>
<dbReference type="RefSeq" id="WP_114371207.1">
    <property type="nucleotide sequence ID" value="NZ_CP031092.1"/>
</dbReference>
<keyword evidence="2" id="KW-1185">Reference proteome</keyword>
<organism evidence="1 2">
    <name type="scientific">Salicibibacter kimchii</name>
    <dbReference type="NCBI Taxonomy" id="2099786"/>
    <lineage>
        <taxon>Bacteria</taxon>
        <taxon>Bacillati</taxon>
        <taxon>Bacillota</taxon>
        <taxon>Bacilli</taxon>
        <taxon>Bacillales</taxon>
        <taxon>Bacillaceae</taxon>
        <taxon>Salicibibacter</taxon>
    </lineage>
</organism>
<gene>
    <name evidence="1" type="ORF">DT065_04315</name>
</gene>
<name>A0A345BWJ1_9BACI</name>
<reference evidence="1 2" key="1">
    <citation type="journal article" date="2018" name="J. Microbiol.">
        <title>Salicibibacter kimchii gen. nov., sp. nov., a moderately halophilic and alkalitolerant bacterium in the family Bacillaceae, isolated from kimchi.</title>
        <authorList>
            <person name="Jang J.Y."/>
            <person name="Oh Y.J."/>
            <person name="Lim S.K."/>
            <person name="Park H.K."/>
            <person name="Lee C."/>
            <person name="Kim J.Y."/>
            <person name="Lee M.A."/>
            <person name="Choi H.J."/>
        </authorList>
    </citation>
    <scope>NUCLEOTIDE SEQUENCE [LARGE SCALE GENOMIC DNA]</scope>
    <source>
        <strain evidence="1 2">NKC1-1</strain>
    </source>
</reference>
<accession>A0A345BWJ1</accession>
<dbReference type="Proteomes" id="UP000252100">
    <property type="component" value="Chromosome"/>
</dbReference>
<dbReference type="Gene3D" id="3.30.160.620">
    <property type="match status" value="1"/>
</dbReference>
<dbReference type="KEGG" id="rue:DT065_04315"/>
<dbReference type="Gene3D" id="3.40.1620.10">
    <property type="entry name" value="YefM-like domain"/>
    <property type="match status" value="1"/>
</dbReference>
<evidence type="ECO:0000313" key="2">
    <source>
        <dbReference type="Proteomes" id="UP000252100"/>
    </source>
</evidence>
<dbReference type="AlphaFoldDB" id="A0A345BWJ1"/>
<dbReference type="Pfam" id="PF12910">
    <property type="entry name" value="PHD_like"/>
    <property type="match status" value="1"/>
</dbReference>
<dbReference type="OrthoDB" id="2374448at2"/>
<proteinExistence type="predicted"/>